<evidence type="ECO:0000256" key="3">
    <source>
        <dbReference type="ARBA" id="ARBA00022729"/>
    </source>
</evidence>
<keyword evidence="3" id="KW-0732">Signal</keyword>
<evidence type="ECO:0000313" key="4">
    <source>
        <dbReference type="EMBL" id="MEZ6852843.1"/>
    </source>
</evidence>
<evidence type="ECO:0000256" key="2">
    <source>
        <dbReference type="ARBA" id="ARBA00022723"/>
    </source>
</evidence>
<dbReference type="GO" id="GO:0030973">
    <property type="term" value="F:molybdate ion binding"/>
    <property type="evidence" value="ECO:0007669"/>
    <property type="project" value="TreeGrafter"/>
</dbReference>
<dbReference type="GO" id="GO:0015689">
    <property type="term" value="P:molybdate ion transport"/>
    <property type="evidence" value="ECO:0007669"/>
    <property type="project" value="InterPro"/>
</dbReference>
<evidence type="ECO:0000256" key="1">
    <source>
        <dbReference type="ARBA" id="ARBA00009175"/>
    </source>
</evidence>
<dbReference type="NCBIfam" id="TIGR01256">
    <property type="entry name" value="modA"/>
    <property type="match status" value="1"/>
</dbReference>
<dbReference type="RefSeq" id="WP_020002165.1">
    <property type="nucleotide sequence ID" value="NZ_CP192219.1"/>
</dbReference>
<dbReference type="EMBL" id="FQZR01000002">
    <property type="protein sequence ID" value="SHI80439.1"/>
    <property type="molecule type" value="Genomic_DNA"/>
</dbReference>
<comment type="similarity">
    <text evidence="1">Belongs to the bacterial solute-binding protein ModA family.</text>
</comment>
<dbReference type="Pfam" id="PF13531">
    <property type="entry name" value="SBP_bac_11"/>
    <property type="match status" value="1"/>
</dbReference>
<accession>A0A8G2C962</accession>
<keyword evidence="7" id="KW-1185">Reference proteome</keyword>
<reference evidence="4 7" key="2">
    <citation type="submission" date="2024-07" db="EMBL/GenBank/DDBJ databases">
        <title>Active virus-host system and metabolic interactions in a Lokiarchaeon culture.</title>
        <authorList>
            <person name="Ponce Toledo R.I."/>
            <person name="Rodrigues Oliveira T."/>
            <person name="Schleper C."/>
        </authorList>
    </citation>
    <scope>NUCLEOTIDE SEQUENCE [LARGE SCALE GENOMIC DNA]</scope>
    <source>
        <strain evidence="4 7">B35</strain>
    </source>
</reference>
<dbReference type="PANTHER" id="PTHR30632">
    <property type="entry name" value="MOLYBDATE-BINDING PERIPLASMIC PROTEIN"/>
    <property type="match status" value="1"/>
</dbReference>
<keyword evidence="2" id="KW-0479">Metal-binding</keyword>
<evidence type="ECO:0000313" key="5">
    <source>
        <dbReference type="EMBL" id="SHI80439.1"/>
    </source>
</evidence>
<dbReference type="SUPFAM" id="SSF53850">
    <property type="entry name" value="Periplasmic binding protein-like II"/>
    <property type="match status" value="1"/>
</dbReference>
<dbReference type="PANTHER" id="PTHR30632:SF14">
    <property type="entry name" value="TUNGSTATE_MOLYBDATE_CHROMATE-BINDING PROTEIN MODA"/>
    <property type="match status" value="1"/>
</dbReference>
<reference evidence="5 6" key="1">
    <citation type="submission" date="2016-11" db="EMBL/GenBank/DDBJ databases">
        <authorList>
            <person name="Varghese N."/>
            <person name="Submissions S."/>
        </authorList>
    </citation>
    <scope>NUCLEOTIDE SEQUENCE [LARGE SCALE GENOMIC DNA]</scope>
    <source>
        <strain evidence="5 6">DSM 17919</strain>
    </source>
</reference>
<dbReference type="Proteomes" id="UP001568358">
    <property type="component" value="Unassembled WGS sequence"/>
</dbReference>
<evidence type="ECO:0000313" key="6">
    <source>
        <dbReference type="Proteomes" id="UP000184001"/>
    </source>
</evidence>
<dbReference type="AlphaFoldDB" id="A0A8G2C962"/>
<protein>
    <submittedName>
        <fullName evidence="4">Molybdate ABC transporter substrate-binding protein</fullName>
    </submittedName>
    <submittedName>
        <fullName evidence="5">Molybdate transport system substrate-binding protein</fullName>
    </submittedName>
</protein>
<comment type="caution">
    <text evidence="5">The sequence shown here is derived from an EMBL/GenBank/DDBJ whole genome shotgun (WGS) entry which is preliminary data.</text>
</comment>
<organism evidence="5 6">
    <name type="scientific">Halodesulfovibrio aestuarii</name>
    <dbReference type="NCBI Taxonomy" id="126333"/>
    <lineage>
        <taxon>Bacteria</taxon>
        <taxon>Pseudomonadati</taxon>
        <taxon>Thermodesulfobacteriota</taxon>
        <taxon>Desulfovibrionia</taxon>
        <taxon>Desulfovibrionales</taxon>
        <taxon>Desulfovibrionaceae</taxon>
        <taxon>Halodesulfovibrio</taxon>
    </lineage>
</organism>
<dbReference type="GO" id="GO:0046872">
    <property type="term" value="F:metal ion binding"/>
    <property type="evidence" value="ECO:0007669"/>
    <property type="project" value="UniProtKB-KW"/>
</dbReference>
<dbReference type="Gene3D" id="3.40.190.10">
    <property type="entry name" value="Periplasmic binding protein-like II"/>
    <property type="match status" value="2"/>
</dbReference>
<dbReference type="EMBL" id="JBFSOO010000003">
    <property type="protein sequence ID" value="MEZ6852843.1"/>
    <property type="molecule type" value="Genomic_DNA"/>
</dbReference>
<dbReference type="InterPro" id="IPR050682">
    <property type="entry name" value="ModA/WtpA"/>
</dbReference>
<dbReference type="Proteomes" id="UP000184001">
    <property type="component" value="Unassembled WGS sequence"/>
</dbReference>
<name>A0A8G2C962_9BACT</name>
<gene>
    <name evidence="4" type="primary">modA</name>
    <name evidence="4" type="ORF">AB2Z07_04730</name>
    <name evidence="5" type="ORF">SAMN05660830_01051</name>
</gene>
<sequence>MNLLRIAILGVFLLVSSVTTGWADTVVLASGAGYKKMVTALTSAYTQKTGHTVDLIFGNMARVTTLAKQKDKVGLVLGDSSFLERAHLPMQSAQELGRGKLVLAFSKSVKASTVADLDNPHVSRIALPDAKKAIYGKAAREFLQSSGRLPSIQPKLLEVSTVPQVFSYIATNEVDMGFLNLTHALNVADKLGGYVLVDDSLYSPISIVVGVLANASQKKEQQDFLQFLNTPEAQAIVRKHGL</sequence>
<proteinExistence type="inferred from homology"/>
<evidence type="ECO:0000313" key="7">
    <source>
        <dbReference type="Proteomes" id="UP001568358"/>
    </source>
</evidence>
<dbReference type="InterPro" id="IPR005950">
    <property type="entry name" value="ModA"/>
</dbReference>